<comment type="similarity">
    <text evidence="1">Belongs to the methyltransferase superfamily.</text>
</comment>
<dbReference type="InterPro" id="IPR029063">
    <property type="entry name" value="SAM-dependent_MTases_sf"/>
</dbReference>
<dbReference type="PANTHER" id="PTHR12176">
    <property type="entry name" value="SAM-DEPENDENT METHYLTRANSFERASE SUPERFAMILY PROTEIN"/>
    <property type="match status" value="1"/>
</dbReference>
<dbReference type="HOGENOM" id="CLU_034313_0_0_1"/>
<accession>I4YI16</accession>
<dbReference type="Pfam" id="PF13847">
    <property type="entry name" value="Methyltransf_31"/>
    <property type="match status" value="1"/>
</dbReference>
<dbReference type="GeneID" id="18472265"/>
<dbReference type="OMA" id="YHWCYLL"/>
<dbReference type="InterPro" id="IPR025714">
    <property type="entry name" value="Methyltranfer_dom"/>
</dbReference>
<dbReference type="Proteomes" id="UP000005242">
    <property type="component" value="Unassembled WGS sequence"/>
</dbReference>
<sequence length="210" mass="23762">MTEFWNPVYWDNRFRKEREFEWLVSSDCFVEQTKSYIASAKSICNIGCGNSNLSASIRVFNKSAAIHNLDYSSVAIERSKELNKDNDNQHFYIVDLLKEEDVVNALSDANIDLIADKSTSDSLSTGEDIQLDGKPTAPAAAMAINLAKVCKTGTRWVFCSYSPYRLESLAGTCNLWTVTHEWSIIAEESSAESNVHRPEIRHYFVALERM</sequence>
<keyword evidence="6" id="KW-1185">Reference proteome</keyword>
<protein>
    <recommendedName>
        <fullName evidence="4">Methyltransferase domain-containing protein</fullName>
    </recommendedName>
</protein>
<dbReference type="eggNOG" id="ENOG502S87D">
    <property type="taxonomic scope" value="Eukaryota"/>
</dbReference>
<dbReference type="SUPFAM" id="SSF53335">
    <property type="entry name" value="S-adenosyl-L-methionine-dependent methyltransferases"/>
    <property type="match status" value="1"/>
</dbReference>
<keyword evidence="2" id="KW-0489">Methyltransferase</keyword>
<dbReference type="KEGG" id="wse:WALSEDRAFT_42785"/>
<dbReference type="GO" id="GO:0032259">
    <property type="term" value="P:methylation"/>
    <property type="evidence" value="ECO:0007669"/>
    <property type="project" value="UniProtKB-KW"/>
</dbReference>
<feature type="domain" description="Methyltransferase" evidence="4">
    <location>
        <begin position="39"/>
        <end position="161"/>
    </location>
</feature>
<dbReference type="RefSeq" id="XP_006956279.1">
    <property type="nucleotide sequence ID" value="XM_006956217.1"/>
</dbReference>
<dbReference type="GO" id="GO:0008168">
    <property type="term" value="F:methyltransferase activity"/>
    <property type="evidence" value="ECO:0007669"/>
    <property type="project" value="UniProtKB-KW"/>
</dbReference>
<proteinExistence type="inferred from homology"/>
<dbReference type="InterPro" id="IPR051419">
    <property type="entry name" value="Lys/N-term_MeTrsfase_sf"/>
</dbReference>
<dbReference type="Gene3D" id="3.40.50.150">
    <property type="entry name" value="Vaccinia Virus protein VP39"/>
    <property type="match status" value="1"/>
</dbReference>
<organism evidence="5 6">
    <name type="scientific">Wallemia mellicola (strain ATCC MYA-4683 / CBS 633.66)</name>
    <name type="common">Wallemia sebi (CBS 633.66)</name>
    <dbReference type="NCBI Taxonomy" id="671144"/>
    <lineage>
        <taxon>Eukaryota</taxon>
        <taxon>Fungi</taxon>
        <taxon>Dikarya</taxon>
        <taxon>Basidiomycota</taxon>
        <taxon>Wallemiomycotina</taxon>
        <taxon>Wallemiomycetes</taxon>
        <taxon>Wallemiales</taxon>
        <taxon>Wallemiaceae</taxon>
        <taxon>Wallemia</taxon>
    </lineage>
</organism>
<evidence type="ECO:0000256" key="1">
    <source>
        <dbReference type="ARBA" id="ARBA00008361"/>
    </source>
</evidence>
<evidence type="ECO:0000313" key="5">
    <source>
        <dbReference type="EMBL" id="EIM23608.1"/>
    </source>
</evidence>
<reference evidence="5 6" key="1">
    <citation type="journal article" date="2012" name="Fungal Genet. Biol.">
        <title>The genome of the xerotolerant mold Wallemia sebi reveals adaptations to osmotic stress and suggests cryptic sexual reproduction.</title>
        <authorList>
            <person name="Padamsee M."/>
            <person name="Kumar T.K.A."/>
            <person name="Riley R."/>
            <person name="Binder M."/>
            <person name="Boyd A."/>
            <person name="Calvo A.M."/>
            <person name="Furukawa K."/>
            <person name="Hesse C."/>
            <person name="Hohmann S."/>
            <person name="James T.Y."/>
            <person name="LaButti K."/>
            <person name="Lapidus A."/>
            <person name="Lindquist E."/>
            <person name="Lucas S."/>
            <person name="Miller K."/>
            <person name="Shantappa S."/>
            <person name="Grigoriev I.V."/>
            <person name="Hibbett D.S."/>
            <person name="McLaughlin D.J."/>
            <person name="Spatafora J.W."/>
            <person name="Aime M.C."/>
        </authorList>
    </citation>
    <scope>NUCLEOTIDE SEQUENCE [LARGE SCALE GENOMIC DNA]</scope>
    <source>
        <strain evidence="6">ATCC MYA-4683 / CBS 633.66</strain>
    </source>
</reference>
<dbReference type="OrthoDB" id="411785at2759"/>
<name>I4YI16_WALMC</name>
<evidence type="ECO:0000313" key="6">
    <source>
        <dbReference type="Proteomes" id="UP000005242"/>
    </source>
</evidence>
<dbReference type="EMBL" id="JH668224">
    <property type="protein sequence ID" value="EIM23608.1"/>
    <property type="molecule type" value="Genomic_DNA"/>
</dbReference>
<evidence type="ECO:0000256" key="2">
    <source>
        <dbReference type="ARBA" id="ARBA00022603"/>
    </source>
</evidence>
<gene>
    <name evidence="5" type="ORF">WALSEDRAFT_42785</name>
</gene>
<keyword evidence="3" id="KW-0808">Transferase</keyword>
<dbReference type="InParanoid" id="I4YI16"/>
<evidence type="ECO:0000259" key="4">
    <source>
        <dbReference type="Pfam" id="PF13847"/>
    </source>
</evidence>
<dbReference type="AlphaFoldDB" id="I4YI16"/>
<evidence type="ECO:0000256" key="3">
    <source>
        <dbReference type="ARBA" id="ARBA00022679"/>
    </source>
</evidence>